<feature type="compositionally biased region" description="Polar residues" evidence="1">
    <location>
        <begin position="81"/>
        <end position="97"/>
    </location>
</feature>
<organism evidence="3 4">
    <name type="scientific">Neobacillus cucumis</name>
    <dbReference type="NCBI Taxonomy" id="1740721"/>
    <lineage>
        <taxon>Bacteria</taxon>
        <taxon>Bacillati</taxon>
        <taxon>Bacillota</taxon>
        <taxon>Bacilli</taxon>
        <taxon>Bacillales</taxon>
        <taxon>Bacillaceae</taxon>
        <taxon>Neobacillus</taxon>
    </lineage>
</organism>
<sequence>MKDNEKLIDLERKIRSFPEPDYDKKFSKETQDIIHENLLQFASSYEKKKKGRAIMKKMTVGLVSVAAVVLFAILTIPITKDSPSSHHSNKQGQQSKEPITKDENKPANDKESNNQNKPADDKESNNQNKPADDKESNNQNNPATDTIIYENTEYGFTFTLPKSWEGYQIVTDTWEGISTDQNTVIEKGPILLIRHPDWTAEKPRQDIPIMVFTHDQWSSLQKEEYHIGAAPIGPTMLGQNDEYVFALPARYNYAFLEGYQEVEKILENNPMETK</sequence>
<comment type="caution">
    <text evidence="3">The sequence shown here is derived from an EMBL/GenBank/DDBJ whole genome shotgun (WGS) entry which is preliminary data.</text>
</comment>
<evidence type="ECO:0000313" key="4">
    <source>
        <dbReference type="Proteomes" id="UP000234950"/>
    </source>
</evidence>
<keyword evidence="2" id="KW-0812">Transmembrane</keyword>
<feature type="transmembrane region" description="Helical" evidence="2">
    <location>
        <begin position="58"/>
        <end position="78"/>
    </location>
</feature>
<dbReference type="OrthoDB" id="9762883at2"/>
<proteinExistence type="predicted"/>
<keyword evidence="2" id="KW-0472">Membrane</keyword>
<evidence type="ECO:0000313" key="3">
    <source>
        <dbReference type="EMBL" id="PLS02396.1"/>
    </source>
</evidence>
<reference evidence="3 4" key="1">
    <citation type="submission" date="2017-11" db="EMBL/GenBank/DDBJ databases">
        <title>Comparitive Functional Genomics of Dry Heat Resistant strains isolated from the Viking Spacecraft.</title>
        <authorList>
            <person name="Seuylemezian A."/>
            <person name="Cooper K."/>
            <person name="Vaishampayan P."/>
        </authorList>
    </citation>
    <scope>NUCLEOTIDE SEQUENCE [LARGE SCALE GENOMIC DNA]</scope>
    <source>
        <strain evidence="3 4">V32-6</strain>
    </source>
</reference>
<dbReference type="RefSeq" id="WP_101649689.1">
    <property type="nucleotide sequence ID" value="NZ_PGVE01000072.1"/>
</dbReference>
<keyword evidence="2" id="KW-1133">Transmembrane helix</keyword>
<accession>A0A2N5HA40</accession>
<feature type="region of interest" description="Disordered" evidence="1">
    <location>
        <begin position="80"/>
        <end position="143"/>
    </location>
</feature>
<name>A0A2N5HA40_9BACI</name>
<keyword evidence="4" id="KW-1185">Reference proteome</keyword>
<dbReference type="AlphaFoldDB" id="A0A2N5HA40"/>
<feature type="compositionally biased region" description="Basic and acidic residues" evidence="1">
    <location>
        <begin position="98"/>
        <end position="136"/>
    </location>
</feature>
<evidence type="ECO:0000256" key="2">
    <source>
        <dbReference type="SAM" id="Phobius"/>
    </source>
</evidence>
<gene>
    <name evidence="3" type="ORF">CVD27_19770</name>
</gene>
<protein>
    <submittedName>
        <fullName evidence="3">Uncharacterized protein</fullName>
    </submittedName>
</protein>
<dbReference type="Proteomes" id="UP000234950">
    <property type="component" value="Unassembled WGS sequence"/>
</dbReference>
<dbReference type="EMBL" id="PGVE01000072">
    <property type="protein sequence ID" value="PLS02396.1"/>
    <property type="molecule type" value="Genomic_DNA"/>
</dbReference>
<evidence type="ECO:0000256" key="1">
    <source>
        <dbReference type="SAM" id="MobiDB-lite"/>
    </source>
</evidence>